<sequence length="216" mass="23896">MARRFLYVELRGFWTREVLARFHDEARLVLQRAIANGATPGEGHILVNANGFPVQDRTIAEEIAQFIPLYGKLARRIAVVGSDSSLQRLQAKRLIGENGKLFDNDEAAKTWLFSADRTGTAHAGTGRADIITARSAPDRSALEYKGHYIINTYSNPENPFAAPRQGVGRRLDLHPCRATGRIAPVAARALIMSASTRGPCVAGPRQRRGRSHRRFL</sequence>
<organism evidence="1 2">
    <name type="scientific">Sphingobium yanoikuyae</name>
    <name type="common">Sphingomonas yanoikuyae</name>
    <dbReference type="NCBI Taxonomy" id="13690"/>
    <lineage>
        <taxon>Bacteria</taxon>
        <taxon>Pseudomonadati</taxon>
        <taxon>Pseudomonadota</taxon>
        <taxon>Alphaproteobacteria</taxon>
        <taxon>Sphingomonadales</taxon>
        <taxon>Sphingomonadaceae</taxon>
        <taxon>Sphingobium</taxon>
    </lineage>
</organism>
<gene>
    <name evidence="1" type="ORF">GS397_22350</name>
</gene>
<evidence type="ECO:0000313" key="2">
    <source>
        <dbReference type="Proteomes" id="UP000464086"/>
    </source>
</evidence>
<evidence type="ECO:0000313" key="1">
    <source>
        <dbReference type="EMBL" id="QHD69515.1"/>
    </source>
</evidence>
<dbReference type="RefSeq" id="WP_159367693.1">
    <property type="nucleotide sequence ID" value="NZ_CP047218.1"/>
</dbReference>
<name>A0A6P1GLR9_SPHYA</name>
<reference evidence="1 2" key="1">
    <citation type="submission" date="2019-12" db="EMBL/GenBank/DDBJ databases">
        <title>Functional and genomic insights into the Sphingobium yanoikuyae YC-JY1, a bacterium efficiently degrading bisphenol A.</title>
        <authorList>
            <person name="Jia Y."/>
            <person name="Li X."/>
            <person name="Wang J."/>
            <person name="Eltoukhy A."/>
            <person name="Lamraoui I."/>
            <person name="Yan Y."/>
        </authorList>
    </citation>
    <scope>NUCLEOTIDE SEQUENCE [LARGE SCALE GENOMIC DNA]</scope>
    <source>
        <strain evidence="1 2">YC-JY1</strain>
    </source>
</reference>
<proteinExistence type="predicted"/>
<dbReference type="EMBL" id="CP047218">
    <property type="protein sequence ID" value="QHD69515.1"/>
    <property type="molecule type" value="Genomic_DNA"/>
</dbReference>
<dbReference type="AlphaFoldDB" id="A0A6P1GLR9"/>
<protein>
    <submittedName>
        <fullName evidence="1">Uncharacterized protein</fullName>
    </submittedName>
</protein>
<accession>A0A6P1GLR9</accession>
<dbReference type="Proteomes" id="UP000464086">
    <property type="component" value="Chromosome"/>
</dbReference>